<dbReference type="PROSITE" id="PS50033">
    <property type="entry name" value="UBX"/>
    <property type="match status" value="1"/>
</dbReference>
<dbReference type="Gene3D" id="3.10.20.90">
    <property type="entry name" value="Phosphatidylinositol 3-kinase Catalytic Subunit, Chain A, domain 1"/>
    <property type="match status" value="1"/>
</dbReference>
<dbReference type="AlphaFoldDB" id="A0A6I9RY67"/>
<dbReference type="PANTHER" id="PTHR23322:SF93">
    <property type="entry name" value="UBX DOMAIN-CONTAINING PROTEIN 8"/>
    <property type="match status" value="1"/>
</dbReference>
<dbReference type="SMART" id="SM00166">
    <property type="entry name" value="UBX"/>
    <property type="match status" value="1"/>
</dbReference>
<dbReference type="Proteomes" id="UP000504607">
    <property type="component" value="Chromosome 12"/>
</dbReference>
<protein>
    <submittedName>
        <fullName evidence="4">Plant UBX domain-containing protein 8 isoform X1</fullName>
    </submittedName>
</protein>
<dbReference type="SUPFAM" id="SSF46934">
    <property type="entry name" value="UBA-like"/>
    <property type="match status" value="1"/>
</dbReference>
<dbReference type="Gene3D" id="6.10.140.100">
    <property type="match status" value="1"/>
</dbReference>
<feature type="compositionally biased region" description="Polar residues" evidence="1">
    <location>
        <begin position="429"/>
        <end position="439"/>
    </location>
</feature>
<dbReference type="SMART" id="SM00726">
    <property type="entry name" value="UIM"/>
    <property type="match status" value="2"/>
</dbReference>
<dbReference type="RefSeq" id="XP_010934462.1">
    <property type="nucleotide sequence ID" value="XM_010936160.1"/>
</dbReference>
<evidence type="ECO:0000313" key="3">
    <source>
        <dbReference type="Proteomes" id="UP000504607"/>
    </source>
</evidence>
<feature type="compositionally biased region" description="Polar residues" evidence="1">
    <location>
        <begin position="313"/>
        <end position="330"/>
    </location>
</feature>
<feature type="region of interest" description="Disordered" evidence="1">
    <location>
        <begin position="496"/>
        <end position="517"/>
    </location>
</feature>
<dbReference type="GeneID" id="105054604"/>
<feature type="region of interest" description="Disordered" evidence="1">
    <location>
        <begin position="429"/>
        <end position="450"/>
    </location>
</feature>
<evidence type="ECO:0000313" key="4">
    <source>
        <dbReference type="RefSeq" id="XP_010934462.1"/>
    </source>
</evidence>
<dbReference type="InterPro" id="IPR050730">
    <property type="entry name" value="UBX_domain-protein"/>
</dbReference>
<feature type="region of interest" description="Disordered" evidence="1">
    <location>
        <begin position="301"/>
        <end position="392"/>
    </location>
</feature>
<feature type="compositionally biased region" description="Polar residues" evidence="1">
    <location>
        <begin position="230"/>
        <end position="241"/>
    </location>
</feature>
<gene>
    <name evidence="4" type="primary">LOC105054604</name>
</gene>
<dbReference type="Pfam" id="PF02809">
    <property type="entry name" value="UIM"/>
    <property type="match status" value="2"/>
</dbReference>
<dbReference type="InterPro" id="IPR009060">
    <property type="entry name" value="UBA-like_sf"/>
</dbReference>
<dbReference type="PANTHER" id="PTHR23322">
    <property type="entry name" value="FAS-ASSOCIATED PROTEIN"/>
    <property type="match status" value="1"/>
</dbReference>
<reference evidence="4" key="1">
    <citation type="submission" date="2025-08" db="UniProtKB">
        <authorList>
            <consortium name="RefSeq"/>
        </authorList>
    </citation>
    <scope>IDENTIFICATION</scope>
</reference>
<dbReference type="SUPFAM" id="SSF54236">
    <property type="entry name" value="Ubiquitin-like"/>
    <property type="match status" value="1"/>
</dbReference>
<evidence type="ECO:0000259" key="2">
    <source>
        <dbReference type="PROSITE" id="PS50033"/>
    </source>
</evidence>
<dbReference type="InParanoid" id="A0A6I9RY67"/>
<dbReference type="InterPro" id="IPR003903">
    <property type="entry name" value="UIM_dom"/>
</dbReference>
<evidence type="ECO:0000256" key="1">
    <source>
        <dbReference type="SAM" id="MobiDB-lite"/>
    </source>
</evidence>
<dbReference type="FunCoup" id="A0A6I9RY67">
    <property type="interactions" value="2325"/>
</dbReference>
<dbReference type="CDD" id="cd01767">
    <property type="entry name" value="UBX"/>
    <property type="match status" value="1"/>
</dbReference>
<dbReference type="CDD" id="cd14351">
    <property type="entry name" value="UBA_Ubx1_like"/>
    <property type="match status" value="1"/>
</dbReference>
<name>A0A6I9RY67_ELAGV</name>
<dbReference type="GO" id="GO:0043130">
    <property type="term" value="F:ubiquitin binding"/>
    <property type="evidence" value="ECO:0007669"/>
    <property type="project" value="TreeGrafter"/>
</dbReference>
<dbReference type="Pfam" id="PF14555">
    <property type="entry name" value="UBA_4"/>
    <property type="match status" value="1"/>
</dbReference>
<proteinExistence type="predicted"/>
<feature type="region of interest" description="Disordered" evidence="1">
    <location>
        <begin position="223"/>
        <end position="247"/>
    </location>
</feature>
<dbReference type="KEGG" id="egu:105054604"/>
<dbReference type="Pfam" id="PF00789">
    <property type="entry name" value="UBX"/>
    <property type="match status" value="1"/>
</dbReference>
<keyword evidence="3" id="KW-1185">Reference proteome</keyword>
<accession>A0A6I9RY67</accession>
<feature type="region of interest" description="Disordered" evidence="1">
    <location>
        <begin position="168"/>
        <end position="200"/>
    </location>
</feature>
<dbReference type="Gene3D" id="1.10.8.10">
    <property type="entry name" value="DNA helicase RuvA subunit, C-terminal domain"/>
    <property type="match status" value="1"/>
</dbReference>
<dbReference type="InterPro" id="IPR001012">
    <property type="entry name" value="UBX_dom"/>
</dbReference>
<dbReference type="InterPro" id="IPR029071">
    <property type="entry name" value="Ubiquitin-like_domsf"/>
</dbReference>
<sequence>MARPPQDAIETFMSITGVSEAVALQKLEEHGGDLNGAVNAHFNEGDRINTQQVSIPAPRDDFMHIDDPSDDEVLRPTFPPLSPNLNPFSLLDSTFSRNFFDVGGATGIPSLAPRVSHPKEVREIPIEVKDGNTQPGSSGLGPSIEDVTGNVPAHDPDVHVTVIIDDDDDNENLPTAPANHHNTATGGPLGRHHKPSVSPLVDVTDYNNDIEEEMIQAAIEASKREVEGHPSQQFDVPNDSTGPELDQKSPALEDAELARAVSLSLKTAEQERAFHGRGMHSGEKQSSNSAVMEVDDVDRDTTAKGRQGFGSVKTGSSSQLKSEEGNISVQEETEDVEEQPLVRHRSRRTSSGNAELAESGGLAYSPPSSPQQNNIGSGPPYNGDAFRSDEWGGISSEEHDEAVMLEAAMFGGIPEGASYHFAYPSHQVMQTGSDQSSSLYPRVPRPPSPTLMAQRMLREQQDDEYLASLQADREKELKAQQEAELRRLEEAAAREAALEKQKQEEEENHRKQLEEEECERKLVAKEASLPQEPSPDDENAVTLLVRMPDGSRRGRRFLKSDKLQFLLDYIDIGRVVKPGTYRLVRPYPRRAFTEGESELSLGQLGLTGKQEALFLELI</sequence>
<feature type="domain" description="UBX" evidence="2">
    <location>
        <begin position="536"/>
        <end position="614"/>
    </location>
</feature>
<dbReference type="OrthoDB" id="1920064at2759"/>
<organism evidence="3 4">
    <name type="scientific">Elaeis guineensis var. tenera</name>
    <name type="common">Oil palm</name>
    <dbReference type="NCBI Taxonomy" id="51953"/>
    <lineage>
        <taxon>Eukaryota</taxon>
        <taxon>Viridiplantae</taxon>
        <taxon>Streptophyta</taxon>
        <taxon>Embryophyta</taxon>
        <taxon>Tracheophyta</taxon>
        <taxon>Spermatophyta</taxon>
        <taxon>Magnoliopsida</taxon>
        <taxon>Liliopsida</taxon>
        <taxon>Arecaceae</taxon>
        <taxon>Arecoideae</taxon>
        <taxon>Cocoseae</taxon>
        <taxon>Elaeidinae</taxon>
        <taxon>Elaeis</taxon>
    </lineage>
</organism>